<dbReference type="EMBL" id="JADBDZ010000001">
    <property type="protein sequence ID" value="MBE1533361.1"/>
    <property type="molecule type" value="Genomic_DNA"/>
</dbReference>
<evidence type="ECO:0000313" key="2">
    <source>
        <dbReference type="Proteomes" id="UP000627838"/>
    </source>
</evidence>
<sequence>MRYIAEINFNHSAEFDEVSFDEFITAVERYRARWKLGEGTVKVLYETMYGIEENRRDQGRWRLSPDEKALLTSLSKRTHPMFEEYLREQGLTGTPQPNPAPLRIARLFDSLDASGAPHVQRPPVPIEDREPLLRYLEQAPIVLAARGQDTDIIDPAHPERVPLSYHTDGTWIWPGATAYYLRNHNIPPEPGLVGHARGSLYAIPDVDEDTRAEAVTAVNERA</sequence>
<dbReference type="RefSeq" id="WP_192759927.1">
    <property type="nucleotide sequence ID" value="NZ_JADBDZ010000001.1"/>
</dbReference>
<reference evidence="1 2" key="1">
    <citation type="submission" date="2020-10" db="EMBL/GenBank/DDBJ databases">
        <title>Sequencing the genomes of 1000 actinobacteria strains.</title>
        <authorList>
            <person name="Klenk H.-P."/>
        </authorList>
    </citation>
    <scope>NUCLEOTIDE SEQUENCE [LARGE SCALE GENOMIC DNA]</scope>
    <source>
        <strain evidence="1 2">DSM 46744</strain>
    </source>
</reference>
<keyword evidence="2" id="KW-1185">Reference proteome</keyword>
<gene>
    <name evidence="1" type="ORF">H4W34_003194</name>
</gene>
<name>A0ABR9JS36_9ACTN</name>
<evidence type="ECO:0000313" key="1">
    <source>
        <dbReference type="EMBL" id="MBE1533361.1"/>
    </source>
</evidence>
<comment type="caution">
    <text evidence="1">The sequence shown here is derived from an EMBL/GenBank/DDBJ whole genome shotgun (WGS) entry which is preliminary data.</text>
</comment>
<accession>A0ABR9JS36</accession>
<proteinExistence type="predicted"/>
<protein>
    <submittedName>
        <fullName evidence="1">Uncharacterized protein</fullName>
    </submittedName>
</protein>
<dbReference type="Proteomes" id="UP000627838">
    <property type="component" value="Unassembled WGS sequence"/>
</dbReference>
<organism evidence="1 2">
    <name type="scientific">Actinomadura algeriensis</name>
    <dbReference type="NCBI Taxonomy" id="1679523"/>
    <lineage>
        <taxon>Bacteria</taxon>
        <taxon>Bacillati</taxon>
        <taxon>Actinomycetota</taxon>
        <taxon>Actinomycetes</taxon>
        <taxon>Streptosporangiales</taxon>
        <taxon>Thermomonosporaceae</taxon>
        <taxon>Actinomadura</taxon>
    </lineage>
</organism>